<feature type="compositionally biased region" description="Low complexity" evidence="1">
    <location>
        <begin position="176"/>
        <end position="219"/>
    </location>
</feature>
<evidence type="ECO:0000313" key="4">
    <source>
        <dbReference type="Proteomes" id="UP001372834"/>
    </source>
</evidence>
<feature type="domain" description="Endonuclease/exonuclease/phosphatase" evidence="2">
    <location>
        <begin position="505"/>
        <end position="603"/>
    </location>
</feature>
<proteinExistence type="predicted"/>
<dbReference type="EMBL" id="JAWJWE010000037">
    <property type="protein sequence ID" value="KAK6626151.1"/>
    <property type="molecule type" value="Genomic_DNA"/>
</dbReference>
<dbReference type="AlphaFoldDB" id="A0AAN8PYR3"/>
<evidence type="ECO:0000259" key="2">
    <source>
        <dbReference type="Pfam" id="PF14529"/>
    </source>
</evidence>
<evidence type="ECO:0000256" key="1">
    <source>
        <dbReference type="SAM" id="MobiDB-lite"/>
    </source>
</evidence>
<protein>
    <recommendedName>
        <fullName evidence="2">Endonuclease/exonuclease/phosphatase domain-containing protein</fullName>
    </recommendedName>
</protein>
<comment type="caution">
    <text evidence="3">The sequence shown here is derived from an EMBL/GenBank/DDBJ whole genome shotgun (WGS) entry which is preliminary data.</text>
</comment>
<dbReference type="Gene3D" id="3.60.10.10">
    <property type="entry name" value="Endonuclease/exonuclease/phosphatase"/>
    <property type="match status" value="1"/>
</dbReference>
<feature type="region of interest" description="Disordered" evidence="1">
    <location>
        <begin position="23"/>
        <end position="64"/>
    </location>
</feature>
<dbReference type="InterPro" id="IPR005135">
    <property type="entry name" value="Endo/exonuclease/phosphatase"/>
</dbReference>
<dbReference type="Proteomes" id="UP001372834">
    <property type="component" value="Unassembled WGS sequence"/>
</dbReference>
<gene>
    <name evidence="3" type="ORF">RUM43_006457</name>
</gene>
<dbReference type="Pfam" id="PF14529">
    <property type="entry name" value="Exo_endo_phos_2"/>
    <property type="match status" value="1"/>
</dbReference>
<reference evidence="3 4" key="1">
    <citation type="submission" date="2023-10" db="EMBL/GenBank/DDBJ databases">
        <title>Genomes of two closely related lineages of the louse Polyplax serrata with different host specificities.</title>
        <authorList>
            <person name="Martinu J."/>
            <person name="Tarabai H."/>
            <person name="Stefka J."/>
            <person name="Hypsa V."/>
        </authorList>
    </citation>
    <scope>NUCLEOTIDE SEQUENCE [LARGE SCALE GENOMIC DNA]</scope>
    <source>
        <strain evidence="3">HR10_N</strain>
    </source>
</reference>
<evidence type="ECO:0000313" key="3">
    <source>
        <dbReference type="EMBL" id="KAK6626151.1"/>
    </source>
</evidence>
<feature type="compositionally biased region" description="Low complexity" evidence="1">
    <location>
        <begin position="43"/>
        <end position="57"/>
    </location>
</feature>
<accession>A0AAN8PYR3</accession>
<dbReference type="SUPFAM" id="SSF56219">
    <property type="entry name" value="DNase I-like"/>
    <property type="match status" value="1"/>
</dbReference>
<name>A0AAN8PYR3_POLSC</name>
<feature type="region of interest" description="Disordered" evidence="1">
    <location>
        <begin position="176"/>
        <end position="270"/>
    </location>
</feature>
<dbReference type="InterPro" id="IPR036691">
    <property type="entry name" value="Endo/exonu/phosph_ase_sf"/>
</dbReference>
<dbReference type="GO" id="GO:0003824">
    <property type="term" value="F:catalytic activity"/>
    <property type="evidence" value="ECO:0007669"/>
    <property type="project" value="InterPro"/>
</dbReference>
<organism evidence="3 4">
    <name type="scientific">Polyplax serrata</name>
    <name type="common">Common mouse louse</name>
    <dbReference type="NCBI Taxonomy" id="468196"/>
    <lineage>
        <taxon>Eukaryota</taxon>
        <taxon>Metazoa</taxon>
        <taxon>Ecdysozoa</taxon>
        <taxon>Arthropoda</taxon>
        <taxon>Hexapoda</taxon>
        <taxon>Insecta</taxon>
        <taxon>Pterygota</taxon>
        <taxon>Neoptera</taxon>
        <taxon>Paraneoptera</taxon>
        <taxon>Psocodea</taxon>
        <taxon>Troctomorpha</taxon>
        <taxon>Phthiraptera</taxon>
        <taxon>Anoplura</taxon>
        <taxon>Polyplacidae</taxon>
        <taxon>Polyplax</taxon>
    </lineage>
</organism>
<sequence>MGVFVCRFIPPVAIVTKSGRTREFKHMSTSRPARIAGKRRRSAPLSALSSPGSSNPGTPEKEIPVPEIFPGIPIAGVQALISSFKKGLHQHVAQMRETARYRTSINKQFLEGHDKFLGEFLLGLRGLLLESAKRSANQVTPSSILTSQNERFERLENALGALAGQVSTLTCQVTASGASAPKPASSRPQPTPALSTYAAAAKQSAKASLPAPKKTAASKQPTAKKQRAAKRPSVPAPSAFPALPKIPVLKPAPNPKAKTKPAPQPASYSAAIKAAAKRSIKDELQSALNPGTTGIKVLRLREGKTSISLTLADEASWTKVVSSTSLKARGLTASAPSLRQPRVAIYGVDRQLSKEQLVEVVRSQNFESVPMENIGETPAKATLSAWFMNPLPEVGPVHKGLKNLFKAQDSVSRGMCKTQCYTKRSSPPVCGNCLRLKRPADHDFELYQLNCRWSYSAWYADGIARASPLAVAIQEPPENSRSMDGYITLSPAHPNPDVLILRCLAYLLPVIRRLGSYPLLLCADANANSHRWFSRRTDVGGRLTEHFIGDSDLSVINRRSRLTTYINENGRKSNIDVTLASLSFGKFFRSWHLEDWAVSDHRTLVTTFSLPLPMRMTGQSLSLPGFGQTSRRESVGSWFGCGSGQILRKCRSPPIRRPAWTCPSGARWLSDPLSLDD</sequence>